<dbReference type="InterPro" id="IPR051276">
    <property type="entry name" value="Saccharopine_DH-like_oxidrdct"/>
</dbReference>
<feature type="region of interest" description="Disordered" evidence="1">
    <location>
        <begin position="207"/>
        <end position="233"/>
    </location>
</feature>
<gene>
    <name evidence="3" type="ORF">ACFPJ6_10255</name>
</gene>
<dbReference type="Proteomes" id="UP001596122">
    <property type="component" value="Unassembled WGS sequence"/>
</dbReference>
<sequence>MSDRELDVVVHGATGFTGRLVARYLLDHAPAGTRIALSGRSRERLAQVGEGLGPAGADLPLLVADSHDDDALADLAARTRVVATTVGPYERHGLPLVRACATAGTDYVDLTGEVLFMRASIDACHAAAAHSGARVVHACGFDSVPSDVGVHLLATTAAAHGLGRLEETRFLMTGAAGGVGGGTVATAQGVVERLASDPDARRVALDPYALSPDRAREPDRTVDAPPGDGPDPWGVRWDAVTGRWLAPYVMGVVNSRVVRRSNALTGWSYGRGFRYEEAIAVPGRVVGAPVAAAVAAGTLAGAAAFAVPPVRRLLDRVLPEAGTGPDEASLHEGWFAARLHARTTSGRVVEAVLRSPGDPGYVSTARMLGEAALALVHDRDRLPDRAGVLTPATAFGDVLLRRLRAAGVTFRAL</sequence>
<dbReference type="RefSeq" id="WP_340270586.1">
    <property type="nucleotide sequence ID" value="NZ_JBBEOG010000007.1"/>
</dbReference>
<proteinExistence type="predicted"/>
<accession>A0ABW0GMQ4</accession>
<evidence type="ECO:0000259" key="2">
    <source>
        <dbReference type="Pfam" id="PF03435"/>
    </source>
</evidence>
<dbReference type="PANTHER" id="PTHR12286:SF5">
    <property type="entry name" value="SACCHAROPINE DEHYDROGENASE-LIKE OXIDOREDUCTASE"/>
    <property type="match status" value="1"/>
</dbReference>
<feature type="domain" description="Saccharopine dehydrogenase NADP binding" evidence="2">
    <location>
        <begin position="8"/>
        <end position="133"/>
    </location>
</feature>
<evidence type="ECO:0000313" key="4">
    <source>
        <dbReference type="Proteomes" id="UP001596122"/>
    </source>
</evidence>
<dbReference type="InterPro" id="IPR036291">
    <property type="entry name" value="NAD(P)-bd_dom_sf"/>
</dbReference>
<comment type="caution">
    <text evidence="3">The sequence shown here is derived from an EMBL/GenBank/DDBJ whole genome shotgun (WGS) entry which is preliminary data.</text>
</comment>
<dbReference type="PANTHER" id="PTHR12286">
    <property type="entry name" value="SACCHAROPINE DEHYDROGENASE-LIKE OXIDOREDUCTASE"/>
    <property type="match status" value="1"/>
</dbReference>
<dbReference type="SUPFAM" id="SSF51735">
    <property type="entry name" value="NAD(P)-binding Rossmann-fold domains"/>
    <property type="match status" value="1"/>
</dbReference>
<reference evidence="4" key="1">
    <citation type="journal article" date="2019" name="Int. J. Syst. Evol. Microbiol.">
        <title>The Global Catalogue of Microorganisms (GCM) 10K type strain sequencing project: providing services to taxonomists for standard genome sequencing and annotation.</title>
        <authorList>
            <consortium name="The Broad Institute Genomics Platform"/>
            <consortium name="The Broad Institute Genome Sequencing Center for Infectious Disease"/>
            <person name="Wu L."/>
            <person name="Ma J."/>
        </authorList>
    </citation>
    <scope>NUCLEOTIDE SEQUENCE [LARGE SCALE GENOMIC DNA]</scope>
    <source>
        <strain evidence="4">CCUG 43114</strain>
    </source>
</reference>
<keyword evidence="4" id="KW-1185">Reference proteome</keyword>
<dbReference type="EMBL" id="JBHSLD010000009">
    <property type="protein sequence ID" value="MFC5381174.1"/>
    <property type="molecule type" value="Genomic_DNA"/>
</dbReference>
<evidence type="ECO:0000313" key="3">
    <source>
        <dbReference type="EMBL" id="MFC5381174.1"/>
    </source>
</evidence>
<protein>
    <submittedName>
        <fullName evidence="3">Saccharopine dehydrogenase family protein</fullName>
    </submittedName>
</protein>
<dbReference type="InterPro" id="IPR005097">
    <property type="entry name" value="Sacchrp_dh_NADP-bd"/>
</dbReference>
<name>A0ABW0GMQ4_9MICO</name>
<dbReference type="Pfam" id="PF03435">
    <property type="entry name" value="Sacchrp_dh_NADP"/>
    <property type="match status" value="1"/>
</dbReference>
<evidence type="ECO:0000256" key="1">
    <source>
        <dbReference type="SAM" id="MobiDB-lite"/>
    </source>
</evidence>
<feature type="compositionally biased region" description="Basic and acidic residues" evidence="1">
    <location>
        <begin position="213"/>
        <end position="222"/>
    </location>
</feature>
<organism evidence="3 4">
    <name type="scientific">Aquipuribacter nitratireducens</name>
    <dbReference type="NCBI Taxonomy" id="650104"/>
    <lineage>
        <taxon>Bacteria</taxon>
        <taxon>Bacillati</taxon>
        <taxon>Actinomycetota</taxon>
        <taxon>Actinomycetes</taxon>
        <taxon>Micrococcales</taxon>
        <taxon>Intrasporangiaceae</taxon>
        <taxon>Aquipuribacter</taxon>
    </lineage>
</organism>
<dbReference type="Gene3D" id="3.40.50.720">
    <property type="entry name" value="NAD(P)-binding Rossmann-like Domain"/>
    <property type="match status" value="1"/>
</dbReference>